<feature type="compositionally biased region" description="Polar residues" evidence="2">
    <location>
        <begin position="358"/>
        <end position="368"/>
    </location>
</feature>
<proteinExistence type="inferred from homology"/>
<dbReference type="PROSITE" id="PS50822">
    <property type="entry name" value="PIWI"/>
    <property type="match status" value="1"/>
</dbReference>
<dbReference type="Pfam" id="PF16486">
    <property type="entry name" value="ArgoN"/>
    <property type="match status" value="1"/>
</dbReference>
<dbReference type="GO" id="GO:0003723">
    <property type="term" value="F:RNA binding"/>
    <property type="evidence" value="ECO:0007669"/>
    <property type="project" value="InterPro"/>
</dbReference>
<dbReference type="CDD" id="cd07067">
    <property type="entry name" value="HP_PGM_like"/>
    <property type="match status" value="1"/>
</dbReference>
<dbReference type="Gene3D" id="2.170.260.10">
    <property type="entry name" value="paz domain"/>
    <property type="match status" value="1"/>
</dbReference>
<dbReference type="Proteomes" id="UP001175271">
    <property type="component" value="Unassembled WGS sequence"/>
</dbReference>
<gene>
    <name evidence="5" type="ORF">QR680_004959</name>
</gene>
<dbReference type="Pfam" id="PF02171">
    <property type="entry name" value="Piwi"/>
    <property type="match status" value="1"/>
</dbReference>
<dbReference type="Gene3D" id="3.30.420.10">
    <property type="entry name" value="Ribonuclease H-like superfamily/Ribonuclease H"/>
    <property type="match status" value="1"/>
</dbReference>
<dbReference type="GO" id="GO:0016791">
    <property type="term" value="F:phosphatase activity"/>
    <property type="evidence" value="ECO:0007669"/>
    <property type="project" value="UniProtKB-ARBA"/>
</dbReference>
<comment type="similarity">
    <text evidence="1">Belongs to the argonaute family.</text>
</comment>
<feature type="region of interest" description="Disordered" evidence="2">
    <location>
        <begin position="340"/>
        <end position="368"/>
    </location>
</feature>
<evidence type="ECO:0000259" key="4">
    <source>
        <dbReference type="PROSITE" id="PS50822"/>
    </source>
</evidence>
<evidence type="ECO:0000313" key="5">
    <source>
        <dbReference type="EMBL" id="KAK0410121.1"/>
    </source>
</evidence>
<name>A0AA39HQD1_9BILA</name>
<comment type="caution">
    <text evidence="5">The sequence shown here is derived from an EMBL/GenBank/DDBJ whole genome shotgun (WGS) entry which is preliminary data.</text>
</comment>
<dbReference type="InterPro" id="IPR029033">
    <property type="entry name" value="His_PPase_superfam"/>
</dbReference>
<evidence type="ECO:0000259" key="3">
    <source>
        <dbReference type="PROSITE" id="PS50821"/>
    </source>
</evidence>
<dbReference type="EMBL" id="JAUCMV010000003">
    <property type="protein sequence ID" value="KAK0410121.1"/>
    <property type="molecule type" value="Genomic_DNA"/>
</dbReference>
<dbReference type="SUPFAM" id="SSF53098">
    <property type="entry name" value="Ribonuclease H-like"/>
    <property type="match status" value="1"/>
</dbReference>
<protein>
    <recommendedName>
        <fullName evidence="7">Piwi domain-containing protein</fullName>
    </recommendedName>
</protein>
<evidence type="ECO:0000313" key="6">
    <source>
        <dbReference type="Proteomes" id="UP001175271"/>
    </source>
</evidence>
<evidence type="ECO:0000256" key="1">
    <source>
        <dbReference type="RuleBase" id="RU361178"/>
    </source>
</evidence>
<dbReference type="InterPro" id="IPR003100">
    <property type="entry name" value="PAZ_dom"/>
</dbReference>
<dbReference type="InterPro" id="IPR036397">
    <property type="entry name" value="RNaseH_sf"/>
</dbReference>
<dbReference type="InterPro" id="IPR036085">
    <property type="entry name" value="PAZ_dom_sf"/>
</dbReference>
<dbReference type="InterPro" id="IPR003165">
    <property type="entry name" value="Piwi"/>
</dbReference>
<dbReference type="Pfam" id="PF02170">
    <property type="entry name" value="PAZ"/>
    <property type="match status" value="1"/>
</dbReference>
<sequence length="1284" mass="144719">MSSRSSYFSSSESDSSGTYGSASTDPYSSSSRAETTDSAYYSDDDSASHESSSSLHVTSCLATDAMVESVPKHLLVMRHGERTDDLFPGWIERSTRSGRYVPYDLNMPRDLRFLDRPMRNFHMDTPLTMLGSLLAQFVGRGMAGVRKAPDVVYASPALRCVQTAHNAALFAPQKPLIRVEPGLFENNDLYPEGRPKLMSVKELHKAGFNVDLDYEPVFSVDDVFAHHCESNDRYNRRLQKTLQMVAERKEFLDAPKDLSVLVCAHASTVDMAIGHFVYNRRKTLSRDLIGIADRVPYTSFAFFTHHDDAWKLREEAIPFVTYDRFSSRFDRYFVHRRNSRDKASSSRSRKSKRGALKTKNSVQHTSTMELDVPVKRRMNQLIDELDEVCKIQGIQRGDRVIAEKKPAGCEGCEVEVQTNVFGLKLPNLRVYRYDVKIMAKFRGKTKDFEVEFTKKAKTDYVATQRKERCRDVFELVFDTDFFGQDRYALYYDCQSMLYSVSKIPALEEKSPRKIKMRLDKEVSSPDSLNGVDKITIELSKVQEKLRLNDVSFINANHMEQDQSLQRFLQLLFSQHVIFSPQDHVSYNTGLSYLLKPEKYGFTSGDCPKLDDGKCVKVGSQRTVQFVEGPRGDGNLCAVMVLDTKKTAFHDPCSLVKKVAAILVRFDGTRTVSPVDVAKLNVALKGVFVKTCHSASPRSFSIHGVVESSASIQQFNTGDGEYITIAQYFKKRYGIDLQYPHLPLVTIYERRTTSYYPMEVLQVCENQRVSITQHTPAQIAKLIRVCAVSPIERAFHNKNNLKSLGLKYNLFLKNAHVEVASKPMMLKARVIGAPELVYGSQEAVRPDNGSWRTARGRGTFVNAADAQRWVVLVISGSLKCITDQELRAFIDVFTKECNNKGLQLPEPSRVKRVSADISEVERVMQRCVDAKVGYLLTITDDGVKDLHKRIKLLERNLSIVTQDLRMSTAIAVANKGKWQTLEGIVAKANVKLGGVNHEVKLSGHKKLTRLRESCLFVGFSANHTHSQGNRNTTAKQSTVFGFAANVKKHPDDFVGDYFFEEAGRSEKSTSIITVMESCVRRFRNSRGNYPREVIVFRNGASDGQYGYIQEYEIPLIERAIENAGADHALLTVVIPQKAHNVRLLPRFLDASEAIVKQNVQSGTVLDRGVVHPLFTEYYLNSHAGVVGSNKTPRYTVLYDQNSLSMDELQNLTHSLCFGFQIIKQAVSLPAPVMIAARYAERGRALLDAAEGIWLEDKTTDSVDYADLNERLSYKGTALENVRVNA</sequence>
<feature type="region of interest" description="Disordered" evidence="2">
    <location>
        <begin position="1"/>
        <end position="52"/>
    </location>
</feature>
<dbReference type="InterPro" id="IPR032474">
    <property type="entry name" value="Argonaute_N"/>
</dbReference>
<dbReference type="SUPFAM" id="SSF53254">
    <property type="entry name" value="Phosphoglycerate mutase-like"/>
    <property type="match status" value="1"/>
</dbReference>
<accession>A0AA39HQD1</accession>
<dbReference type="PANTHER" id="PTHR22891">
    <property type="entry name" value="EUKARYOTIC TRANSLATION INITIATION FACTOR 2C"/>
    <property type="match status" value="1"/>
</dbReference>
<dbReference type="SMART" id="SM00949">
    <property type="entry name" value="PAZ"/>
    <property type="match status" value="1"/>
</dbReference>
<reference evidence="5" key="1">
    <citation type="submission" date="2023-06" db="EMBL/GenBank/DDBJ databases">
        <title>Genomic analysis of the entomopathogenic nematode Steinernema hermaphroditum.</title>
        <authorList>
            <person name="Schwarz E.M."/>
            <person name="Heppert J.K."/>
            <person name="Baniya A."/>
            <person name="Schwartz H.T."/>
            <person name="Tan C.-H."/>
            <person name="Antoshechkin I."/>
            <person name="Sternberg P.W."/>
            <person name="Goodrich-Blair H."/>
            <person name="Dillman A.R."/>
        </authorList>
    </citation>
    <scope>NUCLEOTIDE SEQUENCE</scope>
    <source>
        <strain evidence="5">PS9179</strain>
        <tissue evidence="5">Whole animal</tissue>
    </source>
</reference>
<feature type="domain" description="Piwi" evidence="4">
    <location>
        <begin position="980"/>
        <end position="1246"/>
    </location>
</feature>
<dbReference type="CDD" id="cd02846">
    <property type="entry name" value="PAZ_argonaute_like"/>
    <property type="match status" value="1"/>
</dbReference>
<keyword evidence="6" id="KW-1185">Reference proteome</keyword>
<dbReference type="SMART" id="SM00950">
    <property type="entry name" value="Piwi"/>
    <property type="match status" value="1"/>
</dbReference>
<dbReference type="SMART" id="SM00855">
    <property type="entry name" value="PGAM"/>
    <property type="match status" value="1"/>
</dbReference>
<organism evidence="5 6">
    <name type="scientific">Steinernema hermaphroditum</name>
    <dbReference type="NCBI Taxonomy" id="289476"/>
    <lineage>
        <taxon>Eukaryota</taxon>
        <taxon>Metazoa</taxon>
        <taxon>Ecdysozoa</taxon>
        <taxon>Nematoda</taxon>
        <taxon>Chromadorea</taxon>
        <taxon>Rhabditida</taxon>
        <taxon>Tylenchina</taxon>
        <taxon>Panagrolaimomorpha</taxon>
        <taxon>Strongyloidoidea</taxon>
        <taxon>Steinernematidae</taxon>
        <taxon>Steinernema</taxon>
    </lineage>
</organism>
<dbReference type="Gene3D" id="3.40.50.1240">
    <property type="entry name" value="Phosphoglycerate mutase-like"/>
    <property type="match status" value="1"/>
</dbReference>
<dbReference type="PROSITE" id="PS50821">
    <property type="entry name" value="PAZ"/>
    <property type="match status" value="1"/>
</dbReference>
<feature type="domain" description="PAZ" evidence="3">
    <location>
        <begin position="657"/>
        <end position="764"/>
    </location>
</feature>
<dbReference type="Gene3D" id="3.40.50.2300">
    <property type="match status" value="1"/>
</dbReference>
<dbReference type="Pfam" id="PF00300">
    <property type="entry name" value="His_Phos_1"/>
    <property type="match status" value="1"/>
</dbReference>
<dbReference type="InterPro" id="IPR012337">
    <property type="entry name" value="RNaseH-like_sf"/>
</dbReference>
<feature type="compositionally biased region" description="Low complexity" evidence="2">
    <location>
        <begin position="1"/>
        <end position="25"/>
    </location>
</feature>
<feature type="compositionally biased region" description="Basic residues" evidence="2">
    <location>
        <begin position="347"/>
        <end position="356"/>
    </location>
</feature>
<dbReference type="SUPFAM" id="SSF101690">
    <property type="entry name" value="PAZ domain"/>
    <property type="match status" value="1"/>
</dbReference>
<evidence type="ECO:0008006" key="7">
    <source>
        <dbReference type="Google" id="ProtNLM"/>
    </source>
</evidence>
<dbReference type="InterPro" id="IPR013078">
    <property type="entry name" value="His_Pase_superF_clade-1"/>
</dbReference>
<evidence type="ECO:0000256" key="2">
    <source>
        <dbReference type="SAM" id="MobiDB-lite"/>
    </source>
</evidence>